<keyword evidence="1" id="KW-1133">Transmembrane helix</keyword>
<dbReference type="Proteomes" id="UP000036168">
    <property type="component" value="Unassembled WGS sequence"/>
</dbReference>
<evidence type="ECO:0000256" key="1">
    <source>
        <dbReference type="SAM" id="Phobius"/>
    </source>
</evidence>
<protein>
    <submittedName>
        <fullName evidence="2">Uncharacterized protein</fullName>
    </submittedName>
</protein>
<dbReference type="STRING" id="1664069.BGLY_1505"/>
<proteinExistence type="predicted"/>
<keyword evidence="1" id="KW-0472">Membrane</keyword>
<evidence type="ECO:0000313" key="2">
    <source>
        <dbReference type="EMBL" id="KRT90835.1"/>
    </source>
</evidence>
<dbReference type="KEGG" id="bgy:BGLY_1505"/>
<dbReference type="RefSeq" id="WP_048356259.1">
    <property type="nucleotide sequence ID" value="NZ_CP023481.1"/>
</dbReference>
<evidence type="ECO:0000313" key="3">
    <source>
        <dbReference type="EMBL" id="MEC0487861.1"/>
    </source>
</evidence>
<reference evidence="3 5" key="3">
    <citation type="submission" date="2023-03" db="EMBL/GenBank/DDBJ databases">
        <title>Agriculturally important microbes genome sequencing.</title>
        <authorList>
            <person name="Dunlap C."/>
        </authorList>
    </citation>
    <scope>NUCLEOTIDE SEQUENCE [LARGE SCALE GENOMIC DNA]</scope>
    <source>
        <strain evidence="3 5">CBP-3203</strain>
    </source>
</reference>
<feature type="transmembrane region" description="Helical" evidence="1">
    <location>
        <begin position="35"/>
        <end position="64"/>
    </location>
</feature>
<dbReference type="OrthoDB" id="9990879at2"/>
<dbReference type="EMBL" id="JARRTL010000045">
    <property type="protein sequence ID" value="MEC0487861.1"/>
    <property type="molecule type" value="Genomic_DNA"/>
</dbReference>
<sequence length="85" mass="9300">MFKQRLIEALAIVAIIILSVTGGVIGYLATNFLLAIPVIGAIVWVVLSIVAVFIVALIICGSAVRLHDAYREHKRVKKDAEEETR</sequence>
<keyword evidence="1" id="KW-0812">Transmembrane</keyword>
<reference evidence="2" key="2">
    <citation type="submission" date="2015-10" db="EMBL/GenBank/DDBJ databases">
        <authorList>
            <person name="Dunlap C."/>
        </authorList>
    </citation>
    <scope>NUCLEOTIDE SEQUENCE</scope>
    <source>
        <strain evidence="2">GO-13</strain>
    </source>
</reference>
<keyword evidence="5" id="KW-1185">Reference proteome</keyword>
<dbReference type="Proteomes" id="UP001341297">
    <property type="component" value="Unassembled WGS sequence"/>
</dbReference>
<gene>
    <name evidence="2" type="ORF">AB447_223990</name>
    <name evidence="3" type="ORF">P8828_24250</name>
</gene>
<evidence type="ECO:0000313" key="5">
    <source>
        <dbReference type="Proteomes" id="UP001341297"/>
    </source>
</evidence>
<reference evidence="2 4" key="1">
    <citation type="journal article" date="2015" name="Int. J. Syst. Evol. Microbiol.">
        <title>Bacillus glycinifermentans sp. nov., isolated from fermented soybean paste.</title>
        <authorList>
            <person name="Kim S.J."/>
            <person name="Dunlap C.A."/>
            <person name="Kwon S.W."/>
            <person name="Rooney A.P."/>
        </authorList>
    </citation>
    <scope>NUCLEOTIDE SEQUENCE [LARGE SCALE GENOMIC DNA]</scope>
    <source>
        <strain evidence="2 4">GO-13</strain>
    </source>
</reference>
<feature type="transmembrane region" description="Helical" evidence="1">
    <location>
        <begin position="7"/>
        <end position="29"/>
    </location>
</feature>
<dbReference type="AlphaFoldDB" id="A0A0T6BL45"/>
<evidence type="ECO:0000313" key="4">
    <source>
        <dbReference type="Proteomes" id="UP000036168"/>
    </source>
</evidence>
<comment type="caution">
    <text evidence="2">The sequence shown here is derived from an EMBL/GenBank/DDBJ whole genome shotgun (WGS) entry which is preliminary data.</text>
</comment>
<organism evidence="2 4">
    <name type="scientific">Bacillus glycinifermentans</name>
    <dbReference type="NCBI Taxonomy" id="1664069"/>
    <lineage>
        <taxon>Bacteria</taxon>
        <taxon>Bacillati</taxon>
        <taxon>Bacillota</taxon>
        <taxon>Bacilli</taxon>
        <taxon>Bacillales</taxon>
        <taxon>Bacillaceae</taxon>
        <taxon>Bacillus</taxon>
    </lineage>
</organism>
<name>A0A0T6BL45_9BACI</name>
<accession>A0A0T6BL45</accession>
<dbReference type="EMBL" id="LECW02000042">
    <property type="protein sequence ID" value="KRT90835.1"/>
    <property type="molecule type" value="Genomic_DNA"/>
</dbReference>